<evidence type="ECO:0000259" key="1">
    <source>
        <dbReference type="Pfam" id="PF12728"/>
    </source>
</evidence>
<sequence>MSLATLTVNPSTPSAEIIDFNRELARRDHEGPRAGAQLVSADRASVIDLPEELFDVLRFAAENLAAGRAVSIAPVSKMMTTQEAADYLGMSRPSLIKIVDAGSIPHTTVGRHRKIRLGDLIDYQRRAAEERQRALDEMAQVARAEGLHEKTAQSAEGIR</sequence>
<feature type="domain" description="Helix-turn-helix" evidence="1">
    <location>
        <begin position="78"/>
        <end position="126"/>
    </location>
</feature>
<dbReference type="Proteomes" id="UP001596266">
    <property type="component" value="Unassembled WGS sequence"/>
</dbReference>
<dbReference type="InterPro" id="IPR009061">
    <property type="entry name" value="DNA-bd_dom_put_sf"/>
</dbReference>
<dbReference type="EMBL" id="JBHSUA010000006">
    <property type="protein sequence ID" value="MFC6395622.1"/>
    <property type="molecule type" value="Genomic_DNA"/>
</dbReference>
<organism evidence="2 3">
    <name type="scientific">Luteococcus sanguinis</name>
    <dbReference type="NCBI Taxonomy" id="174038"/>
    <lineage>
        <taxon>Bacteria</taxon>
        <taxon>Bacillati</taxon>
        <taxon>Actinomycetota</taxon>
        <taxon>Actinomycetes</taxon>
        <taxon>Propionibacteriales</taxon>
        <taxon>Propionibacteriaceae</taxon>
        <taxon>Luteococcus</taxon>
    </lineage>
</organism>
<dbReference type="SUPFAM" id="SSF46955">
    <property type="entry name" value="Putative DNA-binding domain"/>
    <property type="match status" value="1"/>
</dbReference>
<comment type="caution">
    <text evidence="2">The sequence shown here is derived from an EMBL/GenBank/DDBJ whole genome shotgun (WGS) entry which is preliminary data.</text>
</comment>
<accession>A0ABW1X0H9</accession>
<dbReference type="InterPro" id="IPR041657">
    <property type="entry name" value="HTH_17"/>
</dbReference>
<dbReference type="Pfam" id="PF12728">
    <property type="entry name" value="HTH_17"/>
    <property type="match status" value="1"/>
</dbReference>
<gene>
    <name evidence="2" type="ORF">ACFP57_01245</name>
</gene>
<dbReference type="NCBIfam" id="TIGR01764">
    <property type="entry name" value="excise"/>
    <property type="match status" value="1"/>
</dbReference>
<proteinExistence type="predicted"/>
<protein>
    <submittedName>
        <fullName evidence="2">Helix-turn-helix domain-containing protein</fullName>
    </submittedName>
</protein>
<name>A0ABW1X0H9_9ACTN</name>
<keyword evidence="3" id="KW-1185">Reference proteome</keyword>
<dbReference type="RefSeq" id="WP_343886365.1">
    <property type="nucleotide sequence ID" value="NZ_BAAAKI010000014.1"/>
</dbReference>
<dbReference type="InterPro" id="IPR010093">
    <property type="entry name" value="SinI_DNA-bd"/>
</dbReference>
<evidence type="ECO:0000313" key="2">
    <source>
        <dbReference type="EMBL" id="MFC6395622.1"/>
    </source>
</evidence>
<reference evidence="3" key="1">
    <citation type="journal article" date="2019" name="Int. J. Syst. Evol. Microbiol.">
        <title>The Global Catalogue of Microorganisms (GCM) 10K type strain sequencing project: providing services to taxonomists for standard genome sequencing and annotation.</title>
        <authorList>
            <consortium name="The Broad Institute Genomics Platform"/>
            <consortium name="The Broad Institute Genome Sequencing Center for Infectious Disease"/>
            <person name="Wu L."/>
            <person name="Ma J."/>
        </authorList>
    </citation>
    <scope>NUCLEOTIDE SEQUENCE [LARGE SCALE GENOMIC DNA]</scope>
    <source>
        <strain evidence="3">CGMCC 1.15277</strain>
    </source>
</reference>
<evidence type="ECO:0000313" key="3">
    <source>
        <dbReference type="Proteomes" id="UP001596266"/>
    </source>
</evidence>